<dbReference type="PANTHER" id="PTHR28048:SF1">
    <property type="entry name" value="ACR195WP"/>
    <property type="match status" value="1"/>
</dbReference>
<dbReference type="EMBL" id="JAUEPP010000005">
    <property type="protein sequence ID" value="KAK3342863.1"/>
    <property type="molecule type" value="Genomic_DNA"/>
</dbReference>
<dbReference type="RefSeq" id="XP_062680656.1">
    <property type="nucleotide sequence ID" value="XM_062822200.1"/>
</dbReference>
<gene>
    <name evidence="3" type="ORF">B0H65DRAFT_232233</name>
</gene>
<dbReference type="PANTHER" id="PTHR28048">
    <property type="entry name" value="ACR195WP"/>
    <property type="match status" value="1"/>
</dbReference>
<feature type="transmembrane region" description="Helical" evidence="1">
    <location>
        <begin position="77"/>
        <end position="95"/>
    </location>
</feature>
<evidence type="ECO:0000256" key="1">
    <source>
        <dbReference type="SAM" id="Phobius"/>
    </source>
</evidence>
<name>A0AAE0JDI5_9PEZI</name>
<sequence length="96" mass="10715">MAKDNIPPLHTLDRPEKLQDILKQDRGDDCLPCRIIGGSAFLGLAAYSYYSGHSQLTKAQAEILASKSFFGMRSRRWAITGLSCGMAYLGLYRLFK</sequence>
<feature type="domain" description="Distal membrane-arm assembly complex protein 1-like" evidence="2">
    <location>
        <begin position="29"/>
        <end position="64"/>
    </location>
</feature>
<dbReference type="InterPro" id="IPR053092">
    <property type="entry name" value="Mitochondrial_unc_protein"/>
</dbReference>
<dbReference type="Proteomes" id="UP001278500">
    <property type="component" value="Unassembled WGS sequence"/>
</dbReference>
<dbReference type="GeneID" id="87859354"/>
<evidence type="ECO:0000313" key="3">
    <source>
        <dbReference type="EMBL" id="KAK3342863.1"/>
    </source>
</evidence>
<dbReference type="InterPro" id="IPR028036">
    <property type="entry name" value="DMAC1-like_dom"/>
</dbReference>
<evidence type="ECO:0000259" key="2">
    <source>
        <dbReference type="Pfam" id="PF15055"/>
    </source>
</evidence>
<accession>A0AAE0JDI5</accession>
<dbReference type="AlphaFoldDB" id="A0AAE0JDI5"/>
<keyword evidence="4" id="KW-1185">Reference proteome</keyword>
<organism evidence="3 4">
    <name type="scientific">Neurospora tetraspora</name>
    <dbReference type="NCBI Taxonomy" id="94610"/>
    <lineage>
        <taxon>Eukaryota</taxon>
        <taxon>Fungi</taxon>
        <taxon>Dikarya</taxon>
        <taxon>Ascomycota</taxon>
        <taxon>Pezizomycotina</taxon>
        <taxon>Sordariomycetes</taxon>
        <taxon>Sordariomycetidae</taxon>
        <taxon>Sordariales</taxon>
        <taxon>Sordariaceae</taxon>
        <taxon>Neurospora</taxon>
    </lineage>
</organism>
<comment type="caution">
    <text evidence="3">The sequence shown here is derived from an EMBL/GenBank/DDBJ whole genome shotgun (WGS) entry which is preliminary data.</text>
</comment>
<evidence type="ECO:0000313" key="4">
    <source>
        <dbReference type="Proteomes" id="UP001278500"/>
    </source>
</evidence>
<keyword evidence="1" id="KW-0472">Membrane</keyword>
<proteinExistence type="predicted"/>
<reference evidence="3" key="1">
    <citation type="journal article" date="2023" name="Mol. Phylogenet. Evol.">
        <title>Genome-scale phylogeny and comparative genomics of the fungal order Sordariales.</title>
        <authorList>
            <person name="Hensen N."/>
            <person name="Bonometti L."/>
            <person name="Westerberg I."/>
            <person name="Brannstrom I.O."/>
            <person name="Guillou S."/>
            <person name="Cros-Aarteil S."/>
            <person name="Calhoun S."/>
            <person name="Haridas S."/>
            <person name="Kuo A."/>
            <person name="Mondo S."/>
            <person name="Pangilinan J."/>
            <person name="Riley R."/>
            <person name="LaButti K."/>
            <person name="Andreopoulos B."/>
            <person name="Lipzen A."/>
            <person name="Chen C."/>
            <person name="Yan M."/>
            <person name="Daum C."/>
            <person name="Ng V."/>
            <person name="Clum A."/>
            <person name="Steindorff A."/>
            <person name="Ohm R.A."/>
            <person name="Martin F."/>
            <person name="Silar P."/>
            <person name="Natvig D.O."/>
            <person name="Lalanne C."/>
            <person name="Gautier V."/>
            <person name="Ament-Velasquez S.L."/>
            <person name="Kruys A."/>
            <person name="Hutchinson M.I."/>
            <person name="Powell A.J."/>
            <person name="Barry K."/>
            <person name="Miller A.N."/>
            <person name="Grigoriev I.V."/>
            <person name="Debuchy R."/>
            <person name="Gladieux P."/>
            <person name="Hiltunen Thoren M."/>
            <person name="Johannesson H."/>
        </authorList>
    </citation>
    <scope>NUCLEOTIDE SEQUENCE</scope>
    <source>
        <strain evidence="3">CBS 560.94</strain>
    </source>
</reference>
<keyword evidence="1" id="KW-1133">Transmembrane helix</keyword>
<keyword evidence="1" id="KW-0812">Transmembrane</keyword>
<reference evidence="3" key="2">
    <citation type="submission" date="2023-06" db="EMBL/GenBank/DDBJ databases">
        <authorList>
            <consortium name="Lawrence Berkeley National Laboratory"/>
            <person name="Haridas S."/>
            <person name="Hensen N."/>
            <person name="Bonometti L."/>
            <person name="Westerberg I."/>
            <person name="Brannstrom I.O."/>
            <person name="Guillou S."/>
            <person name="Cros-Aarteil S."/>
            <person name="Calhoun S."/>
            <person name="Kuo A."/>
            <person name="Mondo S."/>
            <person name="Pangilinan J."/>
            <person name="Riley R."/>
            <person name="Labutti K."/>
            <person name="Andreopoulos B."/>
            <person name="Lipzen A."/>
            <person name="Chen C."/>
            <person name="Yanf M."/>
            <person name="Daum C."/>
            <person name="Ng V."/>
            <person name="Clum A."/>
            <person name="Steindorff A."/>
            <person name="Ohm R."/>
            <person name="Martin F."/>
            <person name="Silar P."/>
            <person name="Natvig D."/>
            <person name="Lalanne C."/>
            <person name="Gautier V."/>
            <person name="Ament-Velasquez S.L."/>
            <person name="Kruys A."/>
            <person name="Hutchinson M.I."/>
            <person name="Powell A.J."/>
            <person name="Barry K."/>
            <person name="Miller A.N."/>
            <person name="Grigoriev I.V."/>
            <person name="Debuchy R."/>
            <person name="Gladieux P."/>
            <person name="Thoren M.H."/>
            <person name="Johannesson H."/>
        </authorList>
    </citation>
    <scope>NUCLEOTIDE SEQUENCE</scope>
    <source>
        <strain evidence="3">CBS 560.94</strain>
    </source>
</reference>
<protein>
    <recommendedName>
        <fullName evidence="2">Distal membrane-arm assembly complex protein 1-like domain-containing protein</fullName>
    </recommendedName>
</protein>
<dbReference type="Pfam" id="PF15055">
    <property type="entry name" value="DMAC1_Dmo2"/>
    <property type="match status" value="1"/>
</dbReference>